<evidence type="ECO:0000256" key="7">
    <source>
        <dbReference type="ARBA" id="ARBA00022803"/>
    </source>
</evidence>
<evidence type="ECO:0000313" key="12">
    <source>
        <dbReference type="Proteomes" id="UP000313359"/>
    </source>
</evidence>
<feature type="region of interest" description="Disordered" evidence="9">
    <location>
        <begin position="25"/>
        <end position="184"/>
    </location>
</feature>
<feature type="compositionally biased region" description="Polar residues" evidence="9">
    <location>
        <begin position="89"/>
        <end position="98"/>
    </location>
</feature>
<keyword evidence="12" id="KW-1185">Reference proteome</keyword>
<dbReference type="InterPro" id="IPR019734">
    <property type="entry name" value="TPR_rpt"/>
</dbReference>
<dbReference type="SUPFAM" id="SSF48452">
    <property type="entry name" value="TPR-like"/>
    <property type="match status" value="1"/>
</dbReference>
<keyword evidence="5" id="KW-0808">Transferase</keyword>
<name>A0A5C2SI45_9APHY</name>
<dbReference type="SMART" id="SM00028">
    <property type="entry name" value="TPR"/>
    <property type="match status" value="4"/>
</dbReference>
<dbReference type="STRING" id="1328759.A0A5C2SI45"/>
<evidence type="ECO:0000256" key="5">
    <source>
        <dbReference type="ARBA" id="ARBA00022679"/>
    </source>
</evidence>
<comment type="pathway">
    <text evidence="1">Protein modification; protein glycosylation.</text>
</comment>
<feature type="domain" description="O-GlcNAc transferase C-terminal" evidence="10">
    <location>
        <begin position="1194"/>
        <end position="1354"/>
    </location>
</feature>
<evidence type="ECO:0000313" key="11">
    <source>
        <dbReference type="EMBL" id="RPD62937.1"/>
    </source>
</evidence>
<evidence type="ECO:0000256" key="9">
    <source>
        <dbReference type="SAM" id="MobiDB-lite"/>
    </source>
</evidence>
<evidence type="ECO:0000256" key="4">
    <source>
        <dbReference type="ARBA" id="ARBA00022676"/>
    </source>
</evidence>
<feature type="domain" description="O-GlcNAc transferase C-terminal" evidence="10">
    <location>
        <begin position="888"/>
        <end position="1075"/>
    </location>
</feature>
<sequence length="1446" mass="161472">MAGGRWHWQYLLDLLTDHSARCTRCSSPSPRIRLPASSRSRYGLVPQPHTPVMSQPPRTAPAHPYPSLSFSASSSHRPDSQHLPPTHQWIPQSPSAFSHDQPPDPLSSEDAWSAANVTPTSRPLRSASHIHVPSPPRGTHTNLAHPPMPRQPATMLFGPEHPANPSSAHPLPRHEPTPPSAGSNPLTTNLARDAMMAYAYFLYDSPGPGSTPLGLTSVPIFYATPESDTTDYTYRNRLLPLLLTLVEYHPQHLPILLLLACTYHALGDFDASLSISHRILSLNPQYVEAMSNIGTTMKALNQTEKAYEWWWKALQLRPTYWDALDNILGMTFTLAHNAADHGRRLVYYRQAQGVCQYVQKHVFNSDGRLSQHLQPNEIPRLQRAIFTNGTIYTTLGPTNVDRAILEHARALELVFRPPPPTPEAEQYVLRDILLATCAAGHIMCSGSNPSLPGLSSIGIFQPNVSSRLGDPSLNFLYLVRTSGDQLFHALLQAGGGVLPTPLLLPEQVTRLRALLFPQTKGVLPAICTRTASGELKPPPDSVRQQTNGMTNTVLLTLAKRFQDNTLGNATLPGTNGLRISTSVVILLYYLALTLSPAPSTFNNLGIVLSGISESRSGQDGQLLDGTALARMFYTAGLHLDGKHPHLLTNLGSLLKDQGQSDQAIKLYTKAVEQKPDFDIALANLGNAIKDVGRPWDAIGYYKRAAAANPNLPEAICGLVNSLCSVCDWRGRGTLPNEVGADDAGYFVPPGLQMYPGWMTRMVAVTEEQVKQNYYQDLDGILPAIAEECTRALACARGRPLTLEEVAVWQIRFQSLHGTAEDRAERRVNGPGFLLRFIDWIQPQLQRRWYIQTYGKTLSVDQPVPLPDETQSSLFMRPTLPKMLLPPAVPSVLPFHTFTYPLSPRLTRLIPHRSALRISYAAYSHPWLPKHVQPPPKPPLGGKINIGYVSNDVNNHPLSHLMQNVFGMHDRRKFNVFLYTTSPWDGTAYRPRIAGLVENFVDVSGWSLEAIVGHIKEQGIHILVNLGGYTKGARNDVFAVRPCPVQMQLMGYAGTLGAGWCDYLVCDPIACPQETSAVEQWRNLRARRQHAASAGGSIPEDSLDINADIDPEDSSNEWIYTEKFLYMPHTFMVTDHKQSFRGDDNLSPEERAAVPVETLWLEEERRRLEARAQVFPDLPPYVLQPRVAGKDLAVHRLRSDVIIFANFNQLYKIDPGIFLVWLRILRKVPRSILWLLRFPAAGEEHLMRSAKLWAGEEVASRIRFTDVAKKDWHIFRARVADLFLDTAECNAHTIAADVLWAGTPILTWPKHAHKMCSRVAASMVNATGFGERMTVHSAEDYEARAIALAESVHYVPHHEPDGTVLPRGQGELVDLRRNMYVNRDHMPLFDTLRWTRNMEKGYQEAWRRWVEGTQFETSDEWEACDGDEKRSGCIWVQDDDPVHITHT</sequence>
<dbReference type="GO" id="GO:0006493">
    <property type="term" value="P:protein O-linked glycosylation"/>
    <property type="evidence" value="ECO:0007669"/>
    <property type="project" value="TreeGrafter"/>
</dbReference>
<gene>
    <name evidence="11" type="ORF">L227DRAFT_408821</name>
</gene>
<dbReference type="Proteomes" id="UP000313359">
    <property type="component" value="Unassembled WGS sequence"/>
</dbReference>
<protein>
    <recommendedName>
        <fullName evidence="3">protein O-GlcNAc transferase</fullName>
        <ecNumber evidence="3">2.4.1.255</ecNumber>
    </recommendedName>
</protein>
<evidence type="ECO:0000256" key="1">
    <source>
        <dbReference type="ARBA" id="ARBA00004922"/>
    </source>
</evidence>
<dbReference type="PROSITE" id="PS50005">
    <property type="entry name" value="TPR"/>
    <property type="match status" value="2"/>
</dbReference>
<dbReference type="Pfam" id="PF13181">
    <property type="entry name" value="TPR_8"/>
    <property type="match status" value="1"/>
</dbReference>
<keyword evidence="6" id="KW-0677">Repeat</keyword>
<organism evidence="11 12">
    <name type="scientific">Lentinus tigrinus ALCF2SS1-6</name>
    <dbReference type="NCBI Taxonomy" id="1328759"/>
    <lineage>
        <taxon>Eukaryota</taxon>
        <taxon>Fungi</taxon>
        <taxon>Dikarya</taxon>
        <taxon>Basidiomycota</taxon>
        <taxon>Agaricomycotina</taxon>
        <taxon>Agaricomycetes</taxon>
        <taxon>Polyporales</taxon>
        <taxon>Polyporaceae</taxon>
        <taxon>Lentinus</taxon>
    </lineage>
</organism>
<dbReference type="GO" id="GO:0097363">
    <property type="term" value="F:protein O-acetylglucosaminyltransferase activity"/>
    <property type="evidence" value="ECO:0007669"/>
    <property type="project" value="UniProtKB-EC"/>
</dbReference>
<dbReference type="PROSITE" id="PS50293">
    <property type="entry name" value="TPR_REGION"/>
    <property type="match status" value="1"/>
</dbReference>
<dbReference type="Gene3D" id="1.25.40.10">
    <property type="entry name" value="Tetratricopeptide repeat domain"/>
    <property type="match status" value="3"/>
</dbReference>
<feature type="repeat" description="TPR" evidence="8">
    <location>
        <begin position="644"/>
        <end position="677"/>
    </location>
</feature>
<keyword evidence="7 8" id="KW-0802">TPR repeat</keyword>
<evidence type="ECO:0000256" key="6">
    <source>
        <dbReference type="ARBA" id="ARBA00022737"/>
    </source>
</evidence>
<evidence type="ECO:0000256" key="8">
    <source>
        <dbReference type="PROSITE-ProRule" id="PRU00339"/>
    </source>
</evidence>
<comment type="similarity">
    <text evidence="2">Belongs to the glycosyltransferase 41 family. O-GlcNAc transferase subfamily.</text>
</comment>
<dbReference type="PANTHER" id="PTHR44998:SF1">
    <property type="entry name" value="UDP-N-ACETYLGLUCOSAMINE--PEPTIDE N-ACETYLGLUCOSAMINYLTRANSFERASE 110 KDA SUBUNIT"/>
    <property type="match status" value="1"/>
</dbReference>
<dbReference type="Pfam" id="PF13844">
    <property type="entry name" value="Glyco_transf_41"/>
    <property type="match status" value="2"/>
</dbReference>
<dbReference type="EC" id="2.4.1.255" evidence="3"/>
<proteinExistence type="inferred from homology"/>
<evidence type="ECO:0000259" key="10">
    <source>
        <dbReference type="Pfam" id="PF13844"/>
    </source>
</evidence>
<feature type="repeat" description="TPR" evidence="8">
    <location>
        <begin position="287"/>
        <end position="320"/>
    </location>
</feature>
<dbReference type="OrthoDB" id="421121at2759"/>
<reference evidence="11" key="1">
    <citation type="journal article" date="2018" name="Genome Biol. Evol.">
        <title>Genomics and development of Lentinus tigrinus, a white-rot wood-decaying mushroom with dimorphic fruiting bodies.</title>
        <authorList>
            <person name="Wu B."/>
            <person name="Xu Z."/>
            <person name="Knudson A."/>
            <person name="Carlson A."/>
            <person name="Chen N."/>
            <person name="Kovaka S."/>
            <person name="LaButti K."/>
            <person name="Lipzen A."/>
            <person name="Pennachio C."/>
            <person name="Riley R."/>
            <person name="Schakwitz W."/>
            <person name="Umezawa K."/>
            <person name="Ohm R.A."/>
            <person name="Grigoriev I.V."/>
            <person name="Nagy L.G."/>
            <person name="Gibbons J."/>
            <person name="Hibbett D."/>
        </authorList>
    </citation>
    <scope>NUCLEOTIDE SEQUENCE [LARGE SCALE GENOMIC DNA]</scope>
    <source>
        <strain evidence="11">ALCF2SS1-6</strain>
    </source>
</reference>
<dbReference type="PANTHER" id="PTHR44998">
    <property type="match status" value="1"/>
</dbReference>
<evidence type="ECO:0000256" key="2">
    <source>
        <dbReference type="ARBA" id="ARBA00005386"/>
    </source>
</evidence>
<dbReference type="InterPro" id="IPR011990">
    <property type="entry name" value="TPR-like_helical_dom_sf"/>
</dbReference>
<dbReference type="InterPro" id="IPR029489">
    <property type="entry name" value="OGT/SEC/SPY_C"/>
</dbReference>
<keyword evidence="4" id="KW-0328">Glycosyltransferase</keyword>
<dbReference type="Gene3D" id="3.40.50.2000">
    <property type="entry name" value="Glycogen Phosphorylase B"/>
    <property type="match status" value="1"/>
</dbReference>
<evidence type="ECO:0000256" key="3">
    <source>
        <dbReference type="ARBA" id="ARBA00011970"/>
    </source>
</evidence>
<dbReference type="Gene3D" id="3.40.50.11380">
    <property type="match status" value="1"/>
</dbReference>
<dbReference type="EMBL" id="ML122257">
    <property type="protein sequence ID" value="RPD62937.1"/>
    <property type="molecule type" value="Genomic_DNA"/>
</dbReference>
<accession>A0A5C2SI45</accession>